<sequence length="99" mass="10299">MHGPITNHGAPLGQTCGVGIRVGLCRAISSFIHYVTDNQKQKMANMSVPMQSTSGASLGQQMPVGGAMQGQLVSDPIGALTNMTFNPPTMQGQQAPMGE</sequence>
<dbReference type="EMBL" id="JAIWYP010000144">
    <property type="protein sequence ID" value="KAH3689151.1"/>
    <property type="molecule type" value="Genomic_DNA"/>
</dbReference>
<feature type="region of interest" description="Disordered" evidence="1">
    <location>
        <begin position="50"/>
        <end position="99"/>
    </location>
</feature>
<evidence type="ECO:0000313" key="3">
    <source>
        <dbReference type="Proteomes" id="UP000828390"/>
    </source>
</evidence>
<gene>
    <name evidence="2" type="ORF">DPMN_191776</name>
</gene>
<feature type="compositionally biased region" description="Polar residues" evidence="1">
    <location>
        <begin position="50"/>
        <end position="60"/>
    </location>
</feature>
<organism evidence="2 3">
    <name type="scientific">Dreissena polymorpha</name>
    <name type="common">Zebra mussel</name>
    <name type="synonym">Mytilus polymorpha</name>
    <dbReference type="NCBI Taxonomy" id="45954"/>
    <lineage>
        <taxon>Eukaryota</taxon>
        <taxon>Metazoa</taxon>
        <taxon>Spiralia</taxon>
        <taxon>Lophotrochozoa</taxon>
        <taxon>Mollusca</taxon>
        <taxon>Bivalvia</taxon>
        <taxon>Autobranchia</taxon>
        <taxon>Heteroconchia</taxon>
        <taxon>Euheterodonta</taxon>
        <taxon>Imparidentia</taxon>
        <taxon>Neoheterodontei</taxon>
        <taxon>Myida</taxon>
        <taxon>Dreissenoidea</taxon>
        <taxon>Dreissenidae</taxon>
        <taxon>Dreissena</taxon>
    </lineage>
</organism>
<proteinExistence type="predicted"/>
<reference evidence="2" key="2">
    <citation type="submission" date="2020-11" db="EMBL/GenBank/DDBJ databases">
        <authorList>
            <person name="McCartney M.A."/>
            <person name="Auch B."/>
            <person name="Kono T."/>
            <person name="Mallez S."/>
            <person name="Becker A."/>
            <person name="Gohl D.M."/>
            <person name="Silverstein K.A.T."/>
            <person name="Koren S."/>
            <person name="Bechman K.B."/>
            <person name="Herman A."/>
            <person name="Abrahante J.E."/>
            <person name="Garbe J."/>
        </authorList>
    </citation>
    <scope>NUCLEOTIDE SEQUENCE</scope>
    <source>
        <strain evidence="2">Duluth1</strain>
        <tissue evidence="2">Whole animal</tissue>
    </source>
</reference>
<dbReference type="AlphaFoldDB" id="A0A9D3XXK4"/>
<accession>A0A9D3XXK4</accession>
<name>A0A9D3XXK4_DREPO</name>
<protein>
    <submittedName>
        <fullName evidence="2">Uncharacterized protein</fullName>
    </submittedName>
</protein>
<reference evidence="2" key="1">
    <citation type="journal article" date="2019" name="bioRxiv">
        <title>The Genome of the Zebra Mussel, Dreissena polymorpha: A Resource for Invasive Species Research.</title>
        <authorList>
            <person name="McCartney M.A."/>
            <person name="Auch B."/>
            <person name="Kono T."/>
            <person name="Mallez S."/>
            <person name="Zhang Y."/>
            <person name="Obille A."/>
            <person name="Becker A."/>
            <person name="Abrahante J.E."/>
            <person name="Garbe J."/>
            <person name="Badalamenti J.P."/>
            <person name="Herman A."/>
            <person name="Mangelson H."/>
            <person name="Liachko I."/>
            <person name="Sullivan S."/>
            <person name="Sone E.D."/>
            <person name="Koren S."/>
            <person name="Silverstein K.A.T."/>
            <person name="Beckman K.B."/>
            <person name="Gohl D.M."/>
        </authorList>
    </citation>
    <scope>NUCLEOTIDE SEQUENCE</scope>
    <source>
        <strain evidence="2">Duluth1</strain>
        <tissue evidence="2">Whole animal</tissue>
    </source>
</reference>
<evidence type="ECO:0000256" key="1">
    <source>
        <dbReference type="SAM" id="MobiDB-lite"/>
    </source>
</evidence>
<evidence type="ECO:0000313" key="2">
    <source>
        <dbReference type="EMBL" id="KAH3689151.1"/>
    </source>
</evidence>
<feature type="compositionally biased region" description="Polar residues" evidence="1">
    <location>
        <begin position="81"/>
        <end position="99"/>
    </location>
</feature>
<keyword evidence="3" id="KW-1185">Reference proteome</keyword>
<comment type="caution">
    <text evidence="2">The sequence shown here is derived from an EMBL/GenBank/DDBJ whole genome shotgun (WGS) entry which is preliminary data.</text>
</comment>
<dbReference type="Proteomes" id="UP000828390">
    <property type="component" value="Unassembled WGS sequence"/>
</dbReference>